<dbReference type="SUPFAM" id="SSF52141">
    <property type="entry name" value="Uracil-DNA glycosylase-like"/>
    <property type="match status" value="1"/>
</dbReference>
<dbReference type="EMBL" id="VFMM01000004">
    <property type="protein sequence ID" value="TQJ00383.1"/>
    <property type="molecule type" value="Genomic_DNA"/>
</dbReference>
<gene>
    <name evidence="2" type="ORF">FB475_7380</name>
</gene>
<proteinExistence type="predicted"/>
<organism evidence="2 3">
    <name type="scientific">Kribbella jejuensis</name>
    <dbReference type="NCBI Taxonomy" id="236068"/>
    <lineage>
        <taxon>Bacteria</taxon>
        <taxon>Bacillati</taxon>
        <taxon>Actinomycetota</taxon>
        <taxon>Actinomycetes</taxon>
        <taxon>Propionibacteriales</taxon>
        <taxon>Kribbellaceae</taxon>
        <taxon>Kribbella</taxon>
    </lineage>
</organism>
<evidence type="ECO:0000313" key="3">
    <source>
        <dbReference type="Proteomes" id="UP000316298"/>
    </source>
</evidence>
<feature type="domain" description="Uracil-DNA glycosylase-like" evidence="1">
    <location>
        <begin position="43"/>
        <end position="165"/>
    </location>
</feature>
<dbReference type="Pfam" id="PF03167">
    <property type="entry name" value="UDG"/>
    <property type="match status" value="1"/>
</dbReference>
<dbReference type="Proteomes" id="UP000316298">
    <property type="component" value="Unassembled WGS sequence"/>
</dbReference>
<comment type="caution">
    <text evidence="2">The sequence shown here is derived from an EMBL/GenBank/DDBJ whole genome shotgun (WGS) entry which is preliminary data.</text>
</comment>
<evidence type="ECO:0000313" key="2">
    <source>
        <dbReference type="EMBL" id="TQJ00383.1"/>
    </source>
</evidence>
<sequence>MGDFDPGPPVAVAEHFGNVPSYADFRKFFWYDWGPVFYRGRLDGTARLLAVASDPGPTERVAGRTLVGDAGQRVQGFLTKLGLTRSYTLVNAYSYALIPARAQQAMPLLSRPDQLAWRNTLLELITGPPLQAIVAFGVQAKSAVHLWAGKPAVPVFEVPHPSSRSPKVLLDSWRAAITELRGIVTPDPDGDNTGPNYGTKFAESDYAPIPARDLPFGVPPWLGNDAWGRKDKPKHNNSVERPNTDVLHTLIWRAPVLD</sequence>
<dbReference type="AlphaFoldDB" id="A0A542DBD8"/>
<dbReference type="Gene3D" id="3.40.470.10">
    <property type="entry name" value="Uracil-DNA glycosylase-like domain"/>
    <property type="match status" value="1"/>
</dbReference>
<evidence type="ECO:0000259" key="1">
    <source>
        <dbReference type="Pfam" id="PF03167"/>
    </source>
</evidence>
<accession>A0A542DBD8</accession>
<reference evidence="2 3" key="1">
    <citation type="submission" date="2019-06" db="EMBL/GenBank/DDBJ databases">
        <title>Sequencing the genomes of 1000 actinobacteria strains.</title>
        <authorList>
            <person name="Klenk H.-P."/>
        </authorList>
    </citation>
    <scope>NUCLEOTIDE SEQUENCE [LARGE SCALE GENOMIC DNA]</scope>
    <source>
        <strain evidence="2 3">DSM 17305</strain>
    </source>
</reference>
<name>A0A542DBD8_9ACTN</name>
<dbReference type="RefSeq" id="WP_185759594.1">
    <property type="nucleotide sequence ID" value="NZ_BAAAKA010000053.1"/>
</dbReference>
<protein>
    <submittedName>
        <fullName evidence="2">Uracil-DNA glycosylase</fullName>
    </submittedName>
</protein>
<dbReference type="InterPro" id="IPR005122">
    <property type="entry name" value="Uracil-DNA_glycosylase-like"/>
</dbReference>
<keyword evidence="3" id="KW-1185">Reference proteome</keyword>
<dbReference type="InterPro" id="IPR036895">
    <property type="entry name" value="Uracil-DNA_glycosylase-like_sf"/>
</dbReference>